<evidence type="ECO:0000313" key="2">
    <source>
        <dbReference type="EMBL" id="KAK1125123.1"/>
    </source>
</evidence>
<dbReference type="Proteomes" id="UP001177670">
    <property type="component" value="Unassembled WGS sequence"/>
</dbReference>
<evidence type="ECO:0000256" key="1">
    <source>
        <dbReference type="SAM" id="MobiDB-lite"/>
    </source>
</evidence>
<gene>
    <name evidence="2" type="ORF">K0M31_006462</name>
</gene>
<comment type="caution">
    <text evidence="2">The sequence shown here is derived from an EMBL/GenBank/DDBJ whole genome shotgun (WGS) entry which is preliminary data.</text>
</comment>
<name>A0AA40FTM2_9HYME</name>
<dbReference type="AlphaFoldDB" id="A0AA40FTM2"/>
<feature type="compositionally biased region" description="Basic and acidic residues" evidence="1">
    <location>
        <begin position="19"/>
        <end position="46"/>
    </location>
</feature>
<accession>A0AA40FTM2</accession>
<dbReference type="EMBL" id="JAHYIQ010000017">
    <property type="protein sequence ID" value="KAK1125123.1"/>
    <property type="molecule type" value="Genomic_DNA"/>
</dbReference>
<keyword evidence="3" id="KW-1185">Reference proteome</keyword>
<reference evidence="2" key="1">
    <citation type="submission" date="2021-10" db="EMBL/GenBank/DDBJ databases">
        <title>Melipona bicolor Genome sequencing and assembly.</title>
        <authorList>
            <person name="Araujo N.S."/>
            <person name="Arias M.C."/>
        </authorList>
    </citation>
    <scope>NUCLEOTIDE SEQUENCE</scope>
    <source>
        <strain evidence="2">USP_2M_L1-L4_2017</strain>
        <tissue evidence="2">Whole body</tissue>
    </source>
</reference>
<protein>
    <submittedName>
        <fullName evidence="2">Uncharacterized protein</fullName>
    </submittedName>
</protein>
<proteinExistence type="predicted"/>
<evidence type="ECO:0000313" key="3">
    <source>
        <dbReference type="Proteomes" id="UP001177670"/>
    </source>
</evidence>
<sequence>MISEWMKRFLTTVITSRVSDNEPNEKDREPSRQERRPVASRREAESRRKRTRGVVTSEE</sequence>
<feature type="non-terminal residue" evidence="2">
    <location>
        <position position="59"/>
    </location>
</feature>
<feature type="region of interest" description="Disordered" evidence="1">
    <location>
        <begin position="15"/>
        <end position="59"/>
    </location>
</feature>
<organism evidence="2 3">
    <name type="scientific">Melipona bicolor</name>
    <dbReference type="NCBI Taxonomy" id="60889"/>
    <lineage>
        <taxon>Eukaryota</taxon>
        <taxon>Metazoa</taxon>
        <taxon>Ecdysozoa</taxon>
        <taxon>Arthropoda</taxon>
        <taxon>Hexapoda</taxon>
        <taxon>Insecta</taxon>
        <taxon>Pterygota</taxon>
        <taxon>Neoptera</taxon>
        <taxon>Endopterygota</taxon>
        <taxon>Hymenoptera</taxon>
        <taxon>Apocrita</taxon>
        <taxon>Aculeata</taxon>
        <taxon>Apoidea</taxon>
        <taxon>Anthophila</taxon>
        <taxon>Apidae</taxon>
        <taxon>Melipona</taxon>
    </lineage>
</organism>